<feature type="signal peptide" evidence="4">
    <location>
        <begin position="1"/>
        <end position="16"/>
    </location>
</feature>
<dbReference type="GO" id="GO:0009897">
    <property type="term" value="C:external side of plasma membrane"/>
    <property type="evidence" value="ECO:0007669"/>
    <property type="project" value="TreeGrafter"/>
</dbReference>
<dbReference type="InterPro" id="IPR050504">
    <property type="entry name" value="IgSF_BTN/MOG"/>
</dbReference>
<reference evidence="6" key="2">
    <citation type="submission" date="2025-09" db="UniProtKB">
        <authorList>
            <consortium name="Ensembl"/>
        </authorList>
    </citation>
    <scope>IDENTIFICATION</scope>
</reference>
<dbReference type="PaxDb" id="30732-ENSOMEP00000020573"/>
<accession>A0A3B3CRV0</accession>
<dbReference type="PANTHER" id="PTHR24100">
    <property type="entry name" value="BUTYROPHILIN"/>
    <property type="match status" value="1"/>
</dbReference>
<dbReference type="InterPro" id="IPR013106">
    <property type="entry name" value="Ig_V-set"/>
</dbReference>
<dbReference type="Pfam" id="PF07686">
    <property type="entry name" value="V-set"/>
    <property type="match status" value="1"/>
</dbReference>
<organism evidence="6 7">
    <name type="scientific">Oryzias melastigma</name>
    <name type="common">Marine medaka</name>
    <dbReference type="NCBI Taxonomy" id="30732"/>
    <lineage>
        <taxon>Eukaryota</taxon>
        <taxon>Metazoa</taxon>
        <taxon>Chordata</taxon>
        <taxon>Craniata</taxon>
        <taxon>Vertebrata</taxon>
        <taxon>Euteleostomi</taxon>
        <taxon>Actinopterygii</taxon>
        <taxon>Neopterygii</taxon>
        <taxon>Teleostei</taxon>
        <taxon>Neoteleostei</taxon>
        <taxon>Acanthomorphata</taxon>
        <taxon>Ovalentaria</taxon>
        <taxon>Atherinomorphae</taxon>
        <taxon>Beloniformes</taxon>
        <taxon>Adrianichthyidae</taxon>
        <taxon>Oryziinae</taxon>
        <taxon>Oryzias</taxon>
    </lineage>
</organism>
<keyword evidence="2" id="KW-0472">Membrane</keyword>
<evidence type="ECO:0000259" key="5">
    <source>
        <dbReference type="PROSITE" id="PS50835"/>
    </source>
</evidence>
<dbReference type="Gene3D" id="2.60.40.10">
    <property type="entry name" value="Immunoglobulins"/>
    <property type="match status" value="1"/>
</dbReference>
<evidence type="ECO:0000256" key="2">
    <source>
        <dbReference type="ARBA" id="ARBA00023136"/>
    </source>
</evidence>
<name>A0A3B3CRV0_ORYME</name>
<evidence type="ECO:0000313" key="6">
    <source>
        <dbReference type="Ensembl" id="ENSOMEP00000020573.1"/>
    </source>
</evidence>
<feature type="domain" description="Ig-like" evidence="5">
    <location>
        <begin position="20"/>
        <end position="131"/>
    </location>
</feature>
<dbReference type="AlphaFoldDB" id="A0A3B3CRV0"/>
<dbReference type="GO" id="GO:0050852">
    <property type="term" value="P:T cell receptor signaling pathway"/>
    <property type="evidence" value="ECO:0007669"/>
    <property type="project" value="TreeGrafter"/>
</dbReference>
<dbReference type="GO" id="GO:0001817">
    <property type="term" value="P:regulation of cytokine production"/>
    <property type="evidence" value="ECO:0007669"/>
    <property type="project" value="TreeGrafter"/>
</dbReference>
<dbReference type="SMART" id="SM00409">
    <property type="entry name" value="IG"/>
    <property type="match status" value="1"/>
</dbReference>
<sequence length="173" mass="19918">DYFMSLLCLLYCLSHCFLVPVQLQNRVLCNLYDLCSSDADLKITAEPGDDVTLTCKAPENMKMKSLEWTRVDLEEGEYVFVYRNRGINLDDQHESFRNRVFLNNSQMKDGDLSVVLKNVTVNDTGTYTCSVMRENDPDREMILIGSVHLSVIPPGESDVWLKNKRIFNHFLVL</sequence>
<comment type="subcellular location">
    <subcellularLocation>
        <location evidence="1">Membrane</location>
    </subcellularLocation>
</comment>
<evidence type="ECO:0000256" key="4">
    <source>
        <dbReference type="SAM" id="SignalP"/>
    </source>
</evidence>
<dbReference type="Ensembl" id="ENSOMET00000030059.1">
    <property type="protein sequence ID" value="ENSOMEP00000020573.1"/>
    <property type="gene ID" value="ENSOMEG00000022466.1"/>
</dbReference>
<dbReference type="PANTHER" id="PTHR24100:SF151">
    <property type="entry name" value="ICOS LIGAND"/>
    <property type="match status" value="1"/>
</dbReference>
<dbReference type="InterPro" id="IPR007110">
    <property type="entry name" value="Ig-like_dom"/>
</dbReference>
<dbReference type="Proteomes" id="UP000261560">
    <property type="component" value="Unplaced"/>
</dbReference>
<keyword evidence="3" id="KW-0393">Immunoglobulin domain</keyword>
<dbReference type="InterPro" id="IPR013783">
    <property type="entry name" value="Ig-like_fold"/>
</dbReference>
<keyword evidence="4" id="KW-0732">Signal</keyword>
<reference evidence="6" key="1">
    <citation type="submission" date="2025-08" db="UniProtKB">
        <authorList>
            <consortium name="Ensembl"/>
        </authorList>
    </citation>
    <scope>IDENTIFICATION</scope>
</reference>
<dbReference type="SMART" id="SM00406">
    <property type="entry name" value="IGv"/>
    <property type="match status" value="1"/>
</dbReference>
<dbReference type="GO" id="GO:0005102">
    <property type="term" value="F:signaling receptor binding"/>
    <property type="evidence" value="ECO:0007669"/>
    <property type="project" value="TreeGrafter"/>
</dbReference>
<evidence type="ECO:0000256" key="1">
    <source>
        <dbReference type="ARBA" id="ARBA00004370"/>
    </source>
</evidence>
<dbReference type="InterPro" id="IPR003599">
    <property type="entry name" value="Ig_sub"/>
</dbReference>
<evidence type="ECO:0000313" key="7">
    <source>
        <dbReference type="Proteomes" id="UP000261560"/>
    </source>
</evidence>
<dbReference type="SUPFAM" id="SSF48726">
    <property type="entry name" value="Immunoglobulin"/>
    <property type="match status" value="1"/>
</dbReference>
<dbReference type="InterPro" id="IPR036179">
    <property type="entry name" value="Ig-like_dom_sf"/>
</dbReference>
<dbReference type="GeneTree" id="ENSGT01030000234777"/>
<protein>
    <recommendedName>
        <fullName evidence="5">Ig-like domain-containing protein</fullName>
    </recommendedName>
</protein>
<keyword evidence="7" id="KW-1185">Reference proteome</keyword>
<proteinExistence type="predicted"/>
<evidence type="ECO:0000256" key="3">
    <source>
        <dbReference type="ARBA" id="ARBA00023319"/>
    </source>
</evidence>
<dbReference type="PROSITE" id="PS50835">
    <property type="entry name" value="IG_LIKE"/>
    <property type="match status" value="1"/>
</dbReference>
<feature type="chain" id="PRO_5017339694" description="Ig-like domain-containing protein" evidence="4">
    <location>
        <begin position="17"/>
        <end position="173"/>
    </location>
</feature>